<evidence type="ECO:0000256" key="5">
    <source>
        <dbReference type="SAM" id="MobiDB-lite"/>
    </source>
</evidence>
<evidence type="ECO:0000259" key="7">
    <source>
        <dbReference type="Pfam" id="PF09335"/>
    </source>
</evidence>
<gene>
    <name evidence="8" type="ORF">AXG93_436s1020</name>
</gene>
<feature type="transmembrane region" description="Helical" evidence="6">
    <location>
        <begin position="235"/>
        <end position="258"/>
    </location>
</feature>
<evidence type="ECO:0000313" key="9">
    <source>
        <dbReference type="Proteomes" id="UP000077202"/>
    </source>
</evidence>
<comment type="subcellular location">
    <subcellularLocation>
        <location evidence="1">Membrane</location>
        <topology evidence="1">Multi-pass membrane protein</topology>
    </subcellularLocation>
</comment>
<dbReference type="GO" id="GO:0016020">
    <property type="term" value="C:membrane"/>
    <property type="evidence" value="ECO:0007669"/>
    <property type="project" value="UniProtKB-SubCell"/>
</dbReference>
<evidence type="ECO:0000256" key="6">
    <source>
        <dbReference type="SAM" id="Phobius"/>
    </source>
</evidence>
<dbReference type="EMBL" id="LVLJ01004085">
    <property type="protein sequence ID" value="OAE18274.1"/>
    <property type="molecule type" value="Genomic_DNA"/>
</dbReference>
<keyword evidence="3 6" id="KW-1133">Transmembrane helix</keyword>
<dbReference type="Proteomes" id="UP000077202">
    <property type="component" value="Unassembled WGS sequence"/>
</dbReference>
<evidence type="ECO:0000313" key="8">
    <source>
        <dbReference type="EMBL" id="OAE18274.1"/>
    </source>
</evidence>
<dbReference type="AlphaFoldDB" id="A0A176VBQ0"/>
<keyword evidence="4 6" id="KW-0472">Membrane</keyword>
<feature type="domain" description="VTT" evidence="7">
    <location>
        <begin position="136"/>
        <end position="255"/>
    </location>
</feature>
<evidence type="ECO:0000256" key="1">
    <source>
        <dbReference type="ARBA" id="ARBA00004141"/>
    </source>
</evidence>
<keyword evidence="2 6" id="KW-0812">Transmembrane</keyword>
<protein>
    <recommendedName>
        <fullName evidence="7">VTT domain-containing protein</fullName>
    </recommendedName>
</protein>
<dbReference type="GO" id="GO:0000045">
    <property type="term" value="P:autophagosome assembly"/>
    <property type="evidence" value="ECO:0007669"/>
    <property type="project" value="TreeGrafter"/>
</dbReference>
<feature type="transmembrane region" description="Helical" evidence="6">
    <location>
        <begin position="270"/>
        <end position="289"/>
    </location>
</feature>
<dbReference type="InterPro" id="IPR045014">
    <property type="entry name" value="TM41A/B"/>
</dbReference>
<name>A0A176VBQ0_MARPO</name>
<feature type="transmembrane region" description="Helical" evidence="6">
    <location>
        <begin position="121"/>
        <end position="150"/>
    </location>
</feature>
<accession>A0A176VBQ0</accession>
<dbReference type="PANTHER" id="PTHR43220">
    <property type="match status" value="1"/>
</dbReference>
<dbReference type="PANTHER" id="PTHR43220:SF7">
    <property type="entry name" value="SNARE ASSOCIATED GOLGI PROTEIN FAMILY"/>
    <property type="match status" value="1"/>
</dbReference>
<organism evidence="8 9">
    <name type="scientific">Marchantia polymorpha subsp. ruderalis</name>
    <dbReference type="NCBI Taxonomy" id="1480154"/>
    <lineage>
        <taxon>Eukaryota</taxon>
        <taxon>Viridiplantae</taxon>
        <taxon>Streptophyta</taxon>
        <taxon>Embryophyta</taxon>
        <taxon>Marchantiophyta</taxon>
        <taxon>Marchantiopsida</taxon>
        <taxon>Marchantiidae</taxon>
        <taxon>Marchantiales</taxon>
        <taxon>Marchantiaceae</taxon>
        <taxon>Marchantia</taxon>
    </lineage>
</organism>
<keyword evidence="9" id="KW-1185">Reference proteome</keyword>
<evidence type="ECO:0000256" key="3">
    <source>
        <dbReference type="ARBA" id="ARBA00022989"/>
    </source>
</evidence>
<comment type="caution">
    <text evidence="8">The sequence shown here is derived from an EMBL/GenBank/DDBJ whole genome shotgun (WGS) entry which is preliminary data.</text>
</comment>
<feature type="region of interest" description="Disordered" evidence="5">
    <location>
        <begin position="1"/>
        <end position="21"/>
    </location>
</feature>
<sequence>MATFQTSVGDPARQAEECQQKRTERETVDVVNKINFPLTQGELGAVVIVFSVFAMALSIIYLTMPTVDYQCRRYDSDKNADEEIQREEVKVDILRWRLLLRNWTRMEYVSGYAKDYTLQVVLGYFVTYMFMQTFMIPGTIFMSLLAGSLFGVTKGLILVIVTATSGASSCFFLSKLVGRPIAHWLWPEKLSFFSSEVARRKKSLLNYMLFLRITPTLPNTFINVASPIVDVPYRTFFLATLFGLIPAAFVTVRAGLALNDLHSITDLYDAKTLGTLFLIGVVSILPTWAEKVRARPSREHAA</sequence>
<reference evidence="8" key="1">
    <citation type="submission" date="2016-03" db="EMBL/GenBank/DDBJ databases">
        <title>Mechanisms controlling the formation of the plant cell surface in tip-growing cells are functionally conserved among land plants.</title>
        <authorList>
            <person name="Honkanen S."/>
            <person name="Jones V.A."/>
            <person name="Morieri G."/>
            <person name="Champion C."/>
            <person name="Hetherington A.J."/>
            <person name="Kelly S."/>
            <person name="Saint-Marcoux D."/>
            <person name="Proust H."/>
            <person name="Prescott H."/>
            <person name="Dolan L."/>
        </authorList>
    </citation>
    <scope>NUCLEOTIDE SEQUENCE [LARGE SCALE GENOMIC DNA]</scope>
    <source>
        <tissue evidence="8">Whole gametophyte</tissue>
    </source>
</reference>
<evidence type="ECO:0000256" key="2">
    <source>
        <dbReference type="ARBA" id="ARBA00022692"/>
    </source>
</evidence>
<dbReference type="InterPro" id="IPR032816">
    <property type="entry name" value="VTT_dom"/>
</dbReference>
<dbReference type="Pfam" id="PF09335">
    <property type="entry name" value="VTT_dom"/>
    <property type="match status" value="1"/>
</dbReference>
<feature type="transmembrane region" description="Helical" evidence="6">
    <location>
        <begin position="43"/>
        <end position="64"/>
    </location>
</feature>
<evidence type="ECO:0000256" key="4">
    <source>
        <dbReference type="ARBA" id="ARBA00023136"/>
    </source>
</evidence>
<proteinExistence type="predicted"/>
<feature type="transmembrane region" description="Helical" evidence="6">
    <location>
        <begin position="156"/>
        <end position="174"/>
    </location>
</feature>